<name>A0A6N3DXE2_STRPA</name>
<feature type="compositionally biased region" description="Low complexity" evidence="1">
    <location>
        <begin position="28"/>
        <end position="44"/>
    </location>
</feature>
<feature type="signal peptide" evidence="2">
    <location>
        <begin position="1"/>
        <end position="23"/>
    </location>
</feature>
<proteinExistence type="predicted"/>
<accession>A0A6N3DXE2</accession>
<dbReference type="RefSeq" id="WP_156672430.1">
    <property type="nucleotide sequence ID" value="NZ_CACRUC010000019.1"/>
</dbReference>
<evidence type="ECO:0000256" key="1">
    <source>
        <dbReference type="SAM" id="MobiDB-lite"/>
    </source>
</evidence>
<evidence type="ECO:0000256" key="2">
    <source>
        <dbReference type="SAM" id="SignalP"/>
    </source>
</evidence>
<protein>
    <recommendedName>
        <fullName evidence="4">Lipoprotein</fullName>
    </recommendedName>
</protein>
<feature type="chain" id="PRO_5038998441" description="Lipoprotein" evidence="2">
    <location>
        <begin position="24"/>
        <end position="257"/>
    </location>
</feature>
<organism evidence="3">
    <name type="scientific">Streptococcus parasanguinis</name>
    <dbReference type="NCBI Taxonomy" id="1318"/>
    <lineage>
        <taxon>Bacteria</taxon>
        <taxon>Bacillati</taxon>
        <taxon>Bacillota</taxon>
        <taxon>Bacilli</taxon>
        <taxon>Lactobacillales</taxon>
        <taxon>Streptococcaceae</taxon>
        <taxon>Streptococcus</taxon>
    </lineage>
</organism>
<dbReference type="AlphaFoldDB" id="A0A6N3DXE2"/>
<sequence>MEFKKLKKIGVGFLLLACLGACSKTIVSKSSSPSTSDSMSSETSSDSEEENLRFTTADQLEKILSDKDLEEVMSQYGVTSVKLNDEGVWDYDDSEKSVSVTYVFFDKDNKQVGGLNFKAYVYDHTGIEILGAYNRREVKFHIQNSGQAQELLDTYLNSSFYQQNELPAVKKSASSRTAIYYIPYIDPKIDNGSFIYDQHDTTVQSSFSSMIFLNGKQLLNMEMHFEPKGMYSLKERKVSPAIIDALLTKISENTQDE</sequence>
<evidence type="ECO:0000313" key="3">
    <source>
        <dbReference type="EMBL" id="VYU32595.1"/>
    </source>
</evidence>
<dbReference type="EMBL" id="CACRUC010000019">
    <property type="protein sequence ID" value="VYU32595.1"/>
    <property type="molecule type" value="Genomic_DNA"/>
</dbReference>
<feature type="region of interest" description="Disordered" evidence="1">
    <location>
        <begin position="27"/>
        <end position="51"/>
    </location>
</feature>
<gene>
    <name evidence="3" type="ORF">SPLFYP13_01555</name>
</gene>
<evidence type="ECO:0008006" key="4">
    <source>
        <dbReference type="Google" id="ProtNLM"/>
    </source>
</evidence>
<keyword evidence="2" id="KW-0732">Signal</keyword>
<reference evidence="3" key="1">
    <citation type="submission" date="2019-11" db="EMBL/GenBank/DDBJ databases">
        <authorList>
            <person name="Feng L."/>
        </authorList>
    </citation>
    <scope>NUCLEOTIDE SEQUENCE</scope>
    <source>
        <strain evidence="3">SparasanguinisLFYP13</strain>
    </source>
</reference>